<dbReference type="Gene3D" id="3.40.50.300">
    <property type="entry name" value="P-loop containing nucleotide triphosphate hydrolases"/>
    <property type="match status" value="1"/>
</dbReference>
<protein>
    <recommendedName>
        <fullName evidence="8">arsenite-transporting ATPase</fullName>
        <ecNumber evidence="8">7.3.2.7</ecNumber>
    </recommendedName>
</protein>
<dbReference type="CDD" id="cd02035">
    <property type="entry name" value="ArsA"/>
    <property type="match status" value="1"/>
</dbReference>
<proteinExistence type="inferred from homology"/>
<evidence type="ECO:0000256" key="4">
    <source>
        <dbReference type="ARBA" id="ARBA00022849"/>
    </source>
</evidence>
<dbReference type="RefSeq" id="WP_194076729.1">
    <property type="nucleotide sequence ID" value="NZ_CP061839.1"/>
</dbReference>
<name>A0A7S6WQJ8_9SPIR</name>
<evidence type="ECO:0000256" key="8">
    <source>
        <dbReference type="ARBA" id="ARBA00066752"/>
    </source>
</evidence>
<evidence type="ECO:0000259" key="10">
    <source>
        <dbReference type="Pfam" id="PF17886"/>
    </source>
</evidence>
<dbReference type="EMBL" id="CP061839">
    <property type="protein sequence ID" value="QOW61269.1"/>
    <property type="molecule type" value="Genomic_DNA"/>
</dbReference>
<keyword evidence="3" id="KW-0067">ATP-binding</keyword>
<dbReference type="InterPro" id="IPR025723">
    <property type="entry name" value="ArsA/GET3_ATPase-like"/>
</dbReference>
<comment type="catalytic activity">
    <reaction evidence="6">
        <text>arsenite(in) + ATP + H2O = arsenite(out) + ADP + phosphate + H(+)</text>
        <dbReference type="Rhea" id="RHEA:11348"/>
        <dbReference type="ChEBI" id="CHEBI:15377"/>
        <dbReference type="ChEBI" id="CHEBI:15378"/>
        <dbReference type="ChEBI" id="CHEBI:29242"/>
        <dbReference type="ChEBI" id="CHEBI:30616"/>
        <dbReference type="ChEBI" id="CHEBI:43474"/>
        <dbReference type="ChEBI" id="CHEBI:456216"/>
        <dbReference type="EC" id="7.3.2.7"/>
    </reaction>
</comment>
<evidence type="ECO:0000313" key="11">
    <source>
        <dbReference type="EMBL" id="QOW61269.1"/>
    </source>
</evidence>
<feature type="domain" description="ArsA/GET3 Anion-transporting ATPase-like" evidence="9">
    <location>
        <begin position="3"/>
        <end position="299"/>
    </location>
</feature>
<dbReference type="EC" id="7.3.2.7" evidence="8"/>
<evidence type="ECO:0000256" key="2">
    <source>
        <dbReference type="ARBA" id="ARBA00022741"/>
    </source>
</evidence>
<dbReference type="InterPro" id="IPR016300">
    <property type="entry name" value="ATPase_ArsA/GET3"/>
</dbReference>
<feature type="domain" description="ArsA HSP20-like" evidence="10">
    <location>
        <begin position="324"/>
        <end position="385"/>
    </location>
</feature>
<keyword evidence="4" id="KW-0059">Arsenical resistance</keyword>
<organism evidence="11 12">
    <name type="scientific">Treponema pedis</name>
    <dbReference type="NCBI Taxonomy" id="409322"/>
    <lineage>
        <taxon>Bacteria</taxon>
        <taxon>Pseudomonadati</taxon>
        <taxon>Spirochaetota</taxon>
        <taxon>Spirochaetia</taxon>
        <taxon>Spirochaetales</taxon>
        <taxon>Treponemataceae</taxon>
        <taxon>Treponema</taxon>
    </lineage>
</organism>
<dbReference type="Proteomes" id="UP000593915">
    <property type="component" value="Chromosome"/>
</dbReference>
<dbReference type="FunFam" id="3.40.50.300:FF:001801">
    <property type="entry name" value="Putative arsenical pump-driving ATPase"/>
    <property type="match status" value="1"/>
</dbReference>
<keyword evidence="2" id="KW-0547">Nucleotide-binding</keyword>
<dbReference type="AlphaFoldDB" id="A0A7S6WQJ8"/>
<evidence type="ECO:0000256" key="6">
    <source>
        <dbReference type="ARBA" id="ARBA00052296"/>
    </source>
</evidence>
<dbReference type="NCBIfam" id="TIGR00345">
    <property type="entry name" value="GET3_arsA_TRC40"/>
    <property type="match status" value="1"/>
</dbReference>
<evidence type="ECO:0000256" key="5">
    <source>
        <dbReference type="ARBA" id="ARBA00022967"/>
    </source>
</evidence>
<dbReference type="GO" id="GO:0005524">
    <property type="term" value="F:ATP binding"/>
    <property type="evidence" value="ECO:0007669"/>
    <property type="project" value="UniProtKB-KW"/>
</dbReference>
<evidence type="ECO:0000256" key="7">
    <source>
        <dbReference type="ARBA" id="ARBA00059736"/>
    </source>
</evidence>
<dbReference type="InterPro" id="IPR027417">
    <property type="entry name" value="P-loop_NTPase"/>
</dbReference>
<evidence type="ECO:0000313" key="12">
    <source>
        <dbReference type="Proteomes" id="UP000593915"/>
    </source>
</evidence>
<sequence length="399" mass="45477">MKKIVIFTGKGGVGKTSLSAAAALTSAAENKKTLLVSTDMAHNLGDIFEMNLYGSVTTVSENLDILELNPPELMRKQFSEIKKNASALSGSIGFGINSLDNSFIIPGFENLFSLMEIKEIYEKEKYERIIVDCPPTGETLSLLKLPELLAWYMEKFFPVGKAFIRVLSPISKLRYGIKLPDKKALNDIEKMHESLLNLQEFLKNKNICSVRLVCTPEKMAVEETKRSFMYLNLYGYQVSGLFINRILPDDTEIPFMENWKSIQEKYIKELHYVFTDIPVIPIPWYPEEIRGKEAVENICRSELSHYNLFDVKTDIVREEYIKTEDGYILRIAIPYSEECKAEVINNNSDISIKLNNFIRCIPLPGVLYYSTVKGMDYSNGKLDIYLKPKNSTASDKEAE</sequence>
<dbReference type="InterPro" id="IPR040612">
    <property type="entry name" value="ArsA_HSP20-like"/>
</dbReference>
<keyword evidence="5" id="KW-1278">Translocase</keyword>
<evidence type="ECO:0000256" key="3">
    <source>
        <dbReference type="ARBA" id="ARBA00022840"/>
    </source>
</evidence>
<dbReference type="PANTHER" id="PTHR10803:SF3">
    <property type="entry name" value="ATPASE GET3"/>
    <property type="match status" value="1"/>
</dbReference>
<accession>A0A7S6WQJ8</accession>
<dbReference type="GO" id="GO:0015446">
    <property type="term" value="F:ATPase-coupled arsenite transmembrane transporter activity"/>
    <property type="evidence" value="ECO:0007669"/>
    <property type="project" value="UniProtKB-EC"/>
</dbReference>
<comment type="similarity">
    <text evidence="1">Belongs to the arsA ATPase family.</text>
</comment>
<evidence type="ECO:0000259" key="9">
    <source>
        <dbReference type="Pfam" id="PF02374"/>
    </source>
</evidence>
<dbReference type="Pfam" id="PF17886">
    <property type="entry name" value="ArsA_HSP20"/>
    <property type="match status" value="1"/>
</dbReference>
<reference evidence="11 12" key="1">
    <citation type="submission" date="2020-09" db="EMBL/GenBank/DDBJ databases">
        <title>Characterization of Treponema spp. from bovine digital dermatitis in Korea.</title>
        <authorList>
            <person name="Espiritu H.M."/>
            <person name="Cho Y.I."/>
            <person name="Mamuad L."/>
        </authorList>
    </citation>
    <scope>NUCLEOTIDE SEQUENCE [LARGE SCALE GENOMIC DNA]</scope>
    <source>
        <strain evidence="11 12">KS1</strain>
    </source>
</reference>
<comment type="function">
    <text evidence="7">Anion-transporting ATPase. Catalyzes the extrusion of arsenite.</text>
</comment>
<dbReference type="Pfam" id="PF02374">
    <property type="entry name" value="ArsA_ATPase"/>
    <property type="match status" value="1"/>
</dbReference>
<gene>
    <name evidence="11" type="ORF">IFE08_02405</name>
</gene>
<dbReference type="SUPFAM" id="SSF52540">
    <property type="entry name" value="P-loop containing nucleoside triphosphate hydrolases"/>
    <property type="match status" value="1"/>
</dbReference>
<evidence type="ECO:0000256" key="1">
    <source>
        <dbReference type="ARBA" id="ARBA00011040"/>
    </source>
</evidence>
<dbReference type="GO" id="GO:0016887">
    <property type="term" value="F:ATP hydrolysis activity"/>
    <property type="evidence" value="ECO:0007669"/>
    <property type="project" value="InterPro"/>
</dbReference>
<dbReference type="PANTHER" id="PTHR10803">
    <property type="entry name" value="ARSENICAL PUMP-DRIVING ATPASE ARSENITE-TRANSLOCATING ATPASE"/>
    <property type="match status" value="1"/>
</dbReference>